<comment type="caution">
    <text evidence="1">The sequence shown here is derived from an EMBL/GenBank/DDBJ whole genome shotgun (WGS) entry which is preliminary data.</text>
</comment>
<organism evidence="1 2">
    <name type="scientific">Pistacia integerrima</name>
    <dbReference type="NCBI Taxonomy" id="434235"/>
    <lineage>
        <taxon>Eukaryota</taxon>
        <taxon>Viridiplantae</taxon>
        <taxon>Streptophyta</taxon>
        <taxon>Embryophyta</taxon>
        <taxon>Tracheophyta</taxon>
        <taxon>Spermatophyta</taxon>
        <taxon>Magnoliopsida</taxon>
        <taxon>eudicotyledons</taxon>
        <taxon>Gunneridae</taxon>
        <taxon>Pentapetalae</taxon>
        <taxon>rosids</taxon>
        <taxon>malvids</taxon>
        <taxon>Sapindales</taxon>
        <taxon>Anacardiaceae</taxon>
        <taxon>Pistacia</taxon>
    </lineage>
</organism>
<dbReference type="EMBL" id="CM047745">
    <property type="protein sequence ID" value="KAJ0024916.1"/>
    <property type="molecule type" value="Genomic_DNA"/>
</dbReference>
<keyword evidence="2" id="KW-1185">Reference proteome</keyword>
<accession>A0ACC0XW43</accession>
<name>A0ACC0XW43_9ROSI</name>
<reference evidence="2" key="1">
    <citation type="journal article" date="2023" name="G3 (Bethesda)">
        <title>Genome assembly and association tests identify interacting loci associated with vigor, precocity, and sex in interspecific pistachio rootstocks.</title>
        <authorList>
            <person name="Palmer W."/>
            <person name="Jacygrad E."/>
            <person name="Sagayaradj S."/>
            <person name="Cavanaugh K."/>
            <person name="Han R."/>
            <person name="Bertier L."/>
            <person name="Beede B."/>
            <person name="Kafkas S."/>
            <person name="Golino D."/>
            <person name="Preece J."/>
            <person name="Michelmore R."/>
        </authorList>
    </citation>
    <scope>NUCLEOTIDE SEQUENCE [LARGE SCALE GENOMIC DNA]</scope>
</reference>
<protein>
    <submittedName>
        <fullName evidence="1">Uncharacterized protein</fullName>
    </submittedName>
</protein>
<evidence type="ECO:0000313" key="1">
    <source>
        <dbReference type="EMBL" id="KAJ0024916.1"/>
    </source>
</evidence>
<gene>
    <name evidence="1" type="ORF">Pint_07397</name>
</gene>
<dbReference type="Proteomes" id="UP001163603">
    <property type="component" value="Chromosome 10"/>
</dbReference>
<proteinExistence type="predicted"/>
<evidence type="ECO:0000313" key="2">
    <source>
        <dbReference type="Proteomes" id="UP001163603"/>
    </source>
</evidence>
<sequence length="42" mass="4635">MLPEQTETITRAIFNIVKEHGPLTVAETWKRIKEVGLGGLTG</sequence>